<gene>
    <name evidence="1" type="ORF">F5144DRAFT_567357</name>
</gene>
<accession>A0ACB7PCA5</accession>
<proteinExistence type="predicted"/>
<protein>
    <submittedName>
        <fullName evidence="1">Uncharacterized protein</fullName>
    </submittedName>
</protein>
<dbReference type="EMBL" id="JAGIZQ010000003">
    <property type="protein sequence ID" value="KAH6636399.1"/>
    <property type="molecule type" value="Genomic_DNA"/>
</dbReference>
<name>A0ACB7PCA5_9PEZI</name>
<dbReference type="Proteomes" id="UP000724584">
    <property type="component" value="Unassembled WGS sequence"/>
</dbReference>
<evidence type="ECO:0000313" key="1">
    <source>
        <dbReference type="EMBL" id="KAH6636399.1"/>
    </source>
</evidence>
<evidence type="ECO:0000313" key="2">
    <source>
        <dbReference type="Proteomes" id="UP000724584"/>
    </source>
</evidence>
<reference evidence="1 2" key="1">
    <citation type="journal article" date="2021" name="Nat. Commun.">
        <title>Genetic determinants of endophytism in the Arabidopsis root mycobiome.</title>
        <authorList>
            <person name="Mesny F."/>
            <person name="Miyauchi S."/>
            <person name="Thiergart T."/>
            <person name="Pickel B."/>
            <person name="Atanasova L."/>
            <person name="Karlsson M."/>
            <person name="Huettel B."/>
            <person name="Barry K.W."/>
            <person name="Haridas S."/>
            <person name="Chen C."/>
            <person name="Bauer D."/>
            <person name="Andreopoulos W."/>
            <person name="Pangilinan J."/>
            <person name="LaButti K."/>
            <person name="Riley R."/>
            <person name="Lipzen A."/>
            <person name="Clum A."/>
            <person name="Drula E."/>
            <person name="Henrissat B."/>
            <person name="Kohler A."/>
            <person name="Grigoriev I.V."/>
            <person name="Martin F.M."/>
            <person name="Hacquard S."/>
        </authorList>
    </citation>
    <scope>NUCLEOTIDE SEQUENCE [LARGE SCALE GENOMIC DNA]</scope>
    <source>
        <strain evidence="1 2">MPI-SDFR-AT-0079</strain>
    </source>
</reference>
<organism evidence="1 2">
    <name type="scientific">Chaetomium tenue</name>
    <dbReference type="NCBI Taxonomy" id="1854479"/>
    <lineage>
        <taxon>Eukaryota</taxon>
        <taxon>Fungi</taxon>
        <taxon>Dikarya</taxon>
        <taxon>Ascomycota</taxon>
        <taxon>Pezizomycotina</taxon>
        <taxon>Sordariomycetes</taxon>
        <taxon>Sordariomycetidae</taxon>
        <taxon>Sordariales</taxon>
        <taxon>Chaetomiaceae</taxon>
        <taxon>Chaetomium</taxon>
    </lineage>
</organism>
<comment type="caution">
    <text evidence="1">The sequence shown here is derived from an EMBL/GenBank/DDBJ whole genome shotgun (WGS) entry which is preliminary data.</text>
</comment>
<keyword evidence="2" id="KW-1185">Reference proteome</keyword>
<sequence length="253" mass="27405">MEHTPNTAGSLSSQSHHEQTRACPVTPRQDPGDDTHSCNVDYRREPFKVTWWGSHECPDLTKFPAVGDAEVSPVPLPPALAAAWKQSSPLDHGCHASVRASDRPGDRFPVLKVAHPNSHSVDLLEGEFNVLNSLRNRGLPVPEVDPRPIVDGGRIHGYRMSSLCKLGQGELKARRDEIHGALRQLHAAEVCHGDVNPGNVMKDGNGRIVLVDFGFAGRIGTVVPPSIPSWVYTGPVFAAEDDLTALDDLCLSS</sequence>